<sequence>MKPNGIQDLTVSSSAFGDLETIPFEHTQFGANRSVPLAWEGAPEGVKSYAVIANDPDAPSPRLRLFNFTHWVVFDIPPHMALLEPGLPVKPLLENGIKQGKNGYGKNGYAGPKPPFGEHRYIFTVYALDSLLGLDPAKTSKKALIKAMQGRILAQGKITGLYKKG</sequence>
<dbReference type="STRING" id="1121393.SAMN02745216_01806"/>
<dbReference type="CDD" id="cd00865">
    <property type="entry name" value="PEBP_bact_arch"/>
    <property type="match status" value="1"/>
</dbReference>
<dbReference type="Gene3D" id="3.90.280.10">
    <property type="entry name" value="PEBP-like"/>
    <property type="match status" value="1"/>
</dbReference>
<evidence type="ECO:0000313" key="1">
    <source>
        <dbReference type="EMBL" id="SHJ51614.1"/>
    </source>
</evidence>
<dbReference type="AlphaFoldDB" id="A0A1M6JY32"/>
<organism evidence="1 2">
    <name type="scientific">Desulfatibacillum alkenivorans DSM 16219</name>
    <dbReference type="NCBI Taxonomy" id="1121393"/>
    <lineage>
        <taxon>Bacteria</taxon>
        <taxon>Pseudomonadati</taxon>
        <taxon>Thermodesulfobacteriota</taxon>
        <taxon>Desulfobacteria</taxon>
        <taxon>Desulfobacterales</taxon>
        <taxon>Desulfatibacillaceae</taxon>
        <taxon>Desulfatibacillum</taxon>
    </lineage>
</organism>
<dbReference type="Proteomes" id="UP000183994">
    <property type="component" value="Unassembled WGS sequence"/>
</dbReference>
<name>A0A1M6JY32_9BACT</name>
<keyword evidence="2" id="KW-1185">Reference proteome</keyword>
<accession>A0A1M6JY32</accession>
<dbReference type="PANTHER" id="PTHR30289:SF1">
    <property type="entry name" value="PEBP (PHOSPHATIDYLETHANOLAMINE-BINDING PROTEIN) FAMILY PROTEIN"/>
    <property type="match status" value="1"/>
</dbReference>
<dbReference type="InterPro" id="IPR005247">
    <property type="entry name" value="YbhB_YbcL/LppC-like"/>
</dbReference>
<gene>
    <name evidence="1" type="ORF">SAMN02745216_01806</name>
</gene>
<reference evidence="2" key="1">
    <citation type="submission" date="2016-11" db="EMBL/GenBank/DDBJ databases">
        <authorList>
            <person name="Varghese N."/>
            <person name="Submissions S."/>
        </authorList>
    </citation>
    <scope>NUCLEOTIDE SEQUENCE [LARGE SCALE GENOMIC DNA]</scope>
    <source>
        <strain evidence="2">DSM 16219</strain>
    </source>
</reference>
<dbReference type="InterPro" id="IPR008914">
    <property type="entry name" value="PEBP"/>
</dbReference>
<protein>
    <submittedName>
        <fullName evidence="1">Phospholipid-binding protein, PBP family</fullName>
    </submittedName>
</protein>
<dbReference type="NCBIfam" id="TIGR00481">
    <property type="entry name" value="YbhB/YbcL family Raf kinase inhibitor-like protein"/>
    <property type="match status" value="1"/>
</dbReference>
<proteinExistence type="predicted"/>
<dbReference type="EMBL" id="FQZU01000008">
    <property type="protein sequence ID" value="SHJ51614.1"/>
    <property type="molecule type" value="Genomic_DNA"/>
</dbReference>
<evidence type="ECO:0000313" key="2">
    <source>
        <dbReference type="Proteomes" id="UP000183994"/>
    </source>
</evidence>
<dbReference type="Pfam" id="PF01161">
    <property type="entry name" value="PBP"/>
    <property type="match status" value="1"/>
</dbReference>
<dbReference type="RefSeq" id="WP_073475081.1">
    <property type="nucleotide sequence ID" value="NZ_FQZU01000008.1"/>
</dbReference>
<dbReference type="SUPFAM" id="SSF49777">
    <property type="entry name" value="PEBP-like"/>
    <property type="match status" value="1"/>
</dbReference>
<dbReference type="InterPro" id="IPR036610">
    <property type="entry name" value="PEBP-like_sf"/>
</dbReference>
<dbReference type="PANTHER" id="PTHR30289">
    <property type="entry name" value="UNCHARACTERIZED PROTEIN YBCL-RELATED"/>
    <property type="match status" value="1"/>
</dbReference>
<dbReference type="OrthoDB" id="9797506at2"/>